<sequence>MRTRWRKLTRPAVVQIGGVRLRTTGPAITPTIAKYLYKGAYEAQERRIIGESLRADDVVLDVGGGLGFIAAFCARRCRGVTVVEANPDLCPVIRDTLALNGLAGEVVNAVLAPGDGTATFHVARDFWASSLCPVPDTVRTVEVPALAASALMARVRPTYLVMDIEGGEAELLPHIPLDGVRCLCVEIHPEATGQEAMDKALASVTARGFHRDETLSQPQQILFRRSAAS</sequence>
<keyword evidence="2" id="KW-0808">Transferase</keyword>
<gene>
    <name evidence="2" type="ORF">HHL28_08940</name>
</gene>
<dbReference type="Proteomes" id="UP000501891">
    <property type="component" value="Chromosome"/>
</dbReference>
<dbReference type="InterPro" id="IPR029063">
    <property type="entry name" value="SAM-dependent_MTases_sf"/>
</dbReference>
<dbReference type="AlphaFoldDB" id="A0A858R853"/>
<evidence type="ECO:0000313" key="2">
    <source>
        <dbReference type="EMBL" id="QJE73196.1"/>
    </source>
</evidence>
<dbReference type="GO" id="GO:0008168">
    <property type="term" value="F:methyltransferase activity"/>
    <property type="evidence" value="ECO:0007669"/>
    <property type="project" value="UniProtKB-KW"/>
</dbReference>
<accession>A0A858R853</accession>
<proteinExistence type="predicted"/>
<dbReference type="NCBIfam" id="TIGR01444">
    <property type="entry name" value="fkbM_fam"/>
    <property type="match status" value="1"/>
</dbReference>
<keyword evidence="2" id="KW-0489">Methyltransferase</keyword>
<evidence type="ECO:0000259" key="1">
    <source>
        <dbReference type="Pfam" id="PF05050"/>
    </source>
</evidence>
<feature type="domain" description="Methyltransferase FkbM" evidence="1">
    <location>
        <begin position="65"/>
        <end position="208"/>
    </location>
</feature>
<dbReference type="Pfam" id="PF05050">
    <property type="entry name" value="Methyltransf_21"/>
    <property type="match status" value="1"/>
</dbReference>
<dbReference type="Gene3D" id="3.40.50.150">
    <property type="entry name" value="Vaccinia Virus protein VP39"/>
    <property type="match status" value="1"/>
</dbReference>
<dbReference type="GO" id="GO:0032259">
    <property type="term" value="P:methylation"/>
    <property type="evidence" value="ECO:0007669"/>
    <property type="project" value="UniProtKB-KW"/>
</dbReference>
<evidence type="ECO:0000313" key="3">
    <source>
        <dbReference type="Proteomes" id="UP000501891"/>
    </source>
</evidence>
<dbReference type="EMBL" id="CP051775">
    <property type="protein sequence ID" value="QJE73196.1"/>
    <property type="molecule type" value="Genomic_DNA"/>
</dbReference>
<reference evidence="2" key="1">
    <citation type="submission" date="2020-04" db="EMBL/GenBank/DDBJ databases">
        <title>A desert anoxygenic phototrophic bacterium fixes CO2 using RubisCO under aerobic conditions.</title>
        <authorList>
            <person name="Tang K."/>
        </authorList>
    </citation>
    <scope>NUCLEOTIDE SEQUENCE [LARGE SCALE GENOMIC DNA]</scope>
    <source>
        <strain evidence="2">MIMtkB3</strain>
    </source>
</reference>
<name>A0A858R853_9PROT</name>
<dbReference type="InterPro" id="IPR006342">
    <property type="entry name" value="FkbM_mtfrase"/>
</dbReference>
<protein>
    <submittedName>
        <fullName evidence="2">FkbM family methyltransferase</fullName>
    </submittedName>
</protein>
<keyword evidence="3" id="KW-1185">Reference proteome</keyword>
<organism evidence="2 3">
    <name type="scientific">Aerophototrophica crusticola</name>
    <dbReference type="NCBI Taxonomy" id="1709002"/>
    <lineage>
        <taxon>Bacteria</taxon>
        <taxon>Pseudomonadati</taxon>
        <taxon>Pseudomonadota</taxon>
        <taxon>Alphaproteobacteria</taxon>
        <taxon>Rhodospirillales</taxon>
        <taxon>Rhodospirillaceae</taxon>
        <taxon>Aerophototrophica</taxon>
    </lineage>
</organism>
<dbReference type="KEGG" id="acru:HHL28_08940"/>
<dbReference type="SUPFAM" id="SSF53335">
    <property type="entry name" value="S-adenosyl-L-methionine-dependent methyltransferases"/>
    <property type="match status" value="1"/>
</dbReference>